<name>A0ABR2JEC7_9EUKA</name>
<evidence type="ECO:0000313" key="3">
    <source>
        <dbReference type="Proteomes" id="UP001470230"/>
    </source>
</evidence>
<reference evidence="2 3" key="1">
    <citation type="submission" date="2024-04" db="EMBL/GenBank/DDBJ databases">
        <title>Tritrichomonas musculus Genome.</title>
        <authorList>
            <person name="Alves-Ferreira E."/>
            <person name="Grigg M."/>
            <person name="Lorenzi H."/>
            <person name="Galac M."/>
        </authorList>
    </citation>
    <scope>NUCLEOTIDE SEQUENCE [LARGE SCALE GENOMIC DNA]</scope>
    <source>
        <strain evidence="2 3">EAF2021</strain>
    </source>
</reference>
<feature type="region of interest" description="Disordered" evidence="1">
    <location>
        <begin position="267"/>
        <end position="299"/>
    </location>
</feature>
<organism evidence="2 3">
    <name type="scientific">Tritrichomonas musculus</name>
    <dbReference type="NCBI Taxonomy" id="1915356"/>
    <lineage>
        <taxon>Eukaryota</taxon>
        <taxon>Metamonada</taxon>
        <taxon>Parabasalia</taxon>
        <taxon>Tritrichomonadida</taxon>
        <taxon>Tritrichomonadidae</taxon>
        <taxon>Tritrichomonas</taxon>
    </lineage>
</organism>
<evidence type="ECO:0000313" key="2">
    <source>
        <dbReference type="EMBL" id="KAK8876305.1"/>
    </source>
</evidence>
<feature type="compositionally biased region" description="Acidic residues" evidence="1">
    <location>
        <begin position="331"/>
        <end position="340"/>
    </location>
</feature>
<feature type="region of interest" description="Disordered" evidence="1">
    <location>
        <begin position="1"/>
        <end position="40"/>
    </location>
</feature>
<keyword evidence="3" id="KW-1185">Reference proteome</keyword>
<gene>
    <name evidence="2" type="ORF">M9Y10_006500</name>
</gene>
<dbReference type="EMBL" id="JAPFFF010000012">
    <property type="protein sequence ID" value="KAK8876305.1"/>
    <property type="molecule type" value="Genomic_DNA"/>
</dbReference>
<sequence>MRTLRPPRRASSVKPAAKKDHTTYNINPSQSNSKSPHPVRKINIDAPFELNYLDVSHQKLTDFSFLLAPDNTPTSPSARSIRTVDATFNNFVDFSLFPSNDKFPNFRMMDLDVSDCHNLTSFKGCGEVQRFQGFRCYRSPISENPYFRICALLAFGQSLKTINGDPVKASERQAAHENIRCSEIIRMGWMPSLNNLPNNQSNNQNPNNENLNNNEFSLNNNNNNNSNDLLKEESSENLYHNQSKQIPAFPKNDEIVSLIKQEILAKEASSNSNSNSHDGNGSPKSPVKPGIRRRQRVSATKAAAAAAAALAANTITISSPEMIKNQPKEEIIDDEEPASS</sequence>
<evidence type="ECO:0000256" key="1">
    <source>
        <dbReference type="SAM" id="MobiDB-lite"/>
    </source>
</evidence>
<feature type="compositionally biased region" description="Polar residues" evidence="1">
    <location>
        <begin position="23"/>
        <end position="35"/>
    </location>
</feature>
<feature type="compositionally biased region" description="Low complexity" evidence="1">
    <location>
        <begin position="195"/>
        <end position="228"/>
    </location>
</feature>
<accession>A0ABR2JEC7</accession>
<dbReference type="Proteomes" id="UP001470230">
    <property type="component" value="Unassembled WGS sequence"/>
</dbReference>
<protein>
    <submittedName>
        <fullName evidence="2">Uncharacterized protein</fullName>
    </submittedName>
</protein>
<feature type="region of interest" description="Disordered" evidence="1">
    <location>
        <begin position="314"/>
        <end position="340"/>
    </location>
</feature>
<proteinExistence type="predicted"/>
<comment type="caution">
    <text evidence="2">The sequence shown here is derived from an EMBL/GenBank/DDBJ whole genome shotgun (WGS) entry which is preliminary data.</text>
</comment>
<feature type="region of interest" description="Disordered" evidence="1">
    <location>
        <begin position="195"/>
        <end position="240"/>
    </location>
</feature>